<keyword evidence="3" id="KW-1185">Reference proteome</keyword>
<sequence length="150" mass="17522">MIKSIYETHLEVRNLDESIMFYEKLGIKLAHKIEGRRVAFFFIGEDKQMLGLWEVEKGKEFHKGHFAFGVSLYELENSIEWLKVRGIKPSENFFGLNPIEPVVHTWMPAASVYFRDPDGNSLEFISLLDGESVKTNEVLYLSEWKEKFSK</sequence>
<dbReference type="InterPro" id="IPR004360">
    <property type="entry name" value="Glyas_Fos-R_dOase_dom"/>
</dbReference>
<dbReference type="CDD" id="cd06587">
    <property type="entry name" value="VOC"/>
    <property type="match status" value="1"/>
</dbReference>
<dbReference type="Proteomes" id="UP000094580">
    <property type="component" value="Unassembled WGS sequence"/>
</dbReference>
<accession>A0ABX2ZSN7</accession>
<evidence type="ECO:0000259" key="1">
    <source>
        <dbReference type="PROSITE" id="PS51819"/>
    </source>
</evidence>
<dbReference type="Gene3D" id="3.10.180.10">
    <property type="entry name" value="2,3-Dihydroxybiphenyl 1,2-Dioxygenase, domain 1"/>
    <property type="match status" value="1"/>
</dbReference>
<feature type="domain" description="VOC" evidence="1">
    <location>
        <begin position="4"/>
        <end position="127"/>
    </location>
</feature>
<proteinExistence type="predicted"/>
<dbReference type="EMBL" id="MDKC01000008">
    <property type="protein sequence ID" value="ODG92407.1"/>
    <property type="molecule type" value="Genomic_DNA"/>
</dbReference>
<protein>
    <submittedName>
        <fullName evidence="2">Fosmidomycin resistance protein</fullName>
    </submittedName>
</protein>
<gene>
    <name evidence="2" type="ORF">BED47_19555</name>
</gene>
<dbReference type="InterPro" id="IPR029068">
    <property type="entry name" value="Glyas_Bleomycin-R_OHBP_Dase"/>
</dbReference>
<reference evidence="2 3" key="1">
    <citation type="submission" date="2016-07" db="EMBL/GenBank/DDBJ databases">
        <authorList>
            <person name="Townsley L."/>
            <person name="Shank E.A."/>
        </authorList>
    </citation>
    <scope>NUCLEOTIDE SEQUENCE [LARGE SCALE GENOMIC DNA]</scope>
    <source>
        <strain evidence="2 3">CH01</strain>
    </source>
</reference>
<evidence type="ECO:0000313" key="3">
    <source>
        <dbReference type="Proteomes" id="UP000094580"/>
    </source>
</evidence>
<dbReference type="Pfam" id="PF00903">
    <property type="entry name" value="Glyoxalase"/>
    <property type="match status" value="1"/>
</dbReference>
<organism evidence="2 3">
    <name type="scientific">Gottfriedia luciferensis</name>
    <dbReference type="NCBI Taxonomy" id="178774"/>
    <lineage>
        <taxon>Bacteria</taxon>
        <taxon>Bacillati</taxon>
        <taxon>Bacillota</taxon>
        <taxon>Bacilli</taxon>
        <taxon>Bacillales</taxon>
        <taxon>Bacillaceae</taxon>
        <taxon>Gottfriedia</taxon>
    </lineage>
</organism>
<evidence type="ECO:0000313" key="2">
    <source>
        <dbReference type="EMBL" id="ODG92407.1"/>
    </source>
</evidence>
<comment type="caution">
    <text evidence="2">The sequence shown here is derived from an EMBL/GenBank/DDBJ whole genome shotgun (WGS) entry which is preliminary data.</text>
</comment>
<dbReference type="PROSITE" id="PS51819">
    <property type="entry name" value="VOC"/>
    <property type="match status" value="1"/>
</dbReference>
<dbReference type="SUPFAM" id="SSF54593">
    <property type="entry name" value="Glyoxalase/Bleomycin resistance protein/Dihydroxybiphenyl dioxygenase"/>
    <property type="match status" value="1"/>
</dbReference>
<dbReference type="RefSeq" id="WP_069033268.1">
    <property type="nucleotide sequence ID" value="NZ_MDKC01000008.1"/>
</dbReference>
<name>A0ABX2ZSN7_9BACI</name>
<dbReference type="InterPro" id="IPR037523">
    <property type="entry name" value="VOC_core"/>
</dbReference>